<keyword evidence="2" id="KW-0547">Nucleotide-binding</keyword>
<dbReference type="AlphaFoldDB" id="A0AAD7QXU8"/>
<dbReference type="NCBIfam" id="TIGR00131">
    <property type="entry name" value="gal_kin"/>
    <property type="match status" value="1"/>
</dbReference>
<keyword evidence="3" id="KW-0067">ATP-binding</keyword>
<evidence type="ECO:0000313" key="11">
    <source>
        <dbReference type="Proteomes" id="UP001217417"/>
    </source>
</evidence>
<dbReference type="GO" id="GO:0006012">
    <property type="term" value="P:galactose metabolic process"/>
    <property type="evidence" value="ECO:0007669"/>
    <property type="project" value="UniProtKB-KW"/>
</dbReference>
<dbReference type="InterPro" id="IPR036554">
    <property type="entry name" value="GHMP_kinase_C_sf"/>
</dbReference>
<evidence type="ECO:0000259" key="9">
    <source>
        <dbReference type="Pfam" id="PF10509"/>
    </source>
</evidence>
<dbReference type="RefSeq" id="XP_056046879.1">
    <property type="nucleotide sequence ID" value="XM_056191756.1"/>
</dbReference>
<dbReference type="Gene3D" id="3.30.230.10">
    <property type="match status" value="1"/>
</dbReference>
<protein>
    <submittedName>
        <fullName evidence="10">Ribosomal protein S5 domain 2-type protein</fullName>
    </submittedName>
</protein>
<dbReference type="Gene3D" id="1.20.1440.340">
    <property type="match status" value="1"/>
</dbReference>
<keyword evidence="4" id="KW-0299">Galactose metabolism</keyword>
<proteinExistence type="inferred from homology"/>
<sequence length="561" mass="61386">MTSASIPAPPSPWTTPHPSPPPTYSPQLSFPPPEDLVPTVTRLHAIYSSVDLAHQTTRWNALSSRFKALYDRPMNFVARSPGRVNLIGEHIDYSWFPVLPMATVHDVLVAVSVLPPDDPAADDRIILSNVSSSKYATRVFNTVDFQDPFFEIKTTGSDVDWSAYFLAGLKGALMFSKLCAAESSPLPTMRILVDGEIPTCAGLSASSALVCSSLLAVLAATTTSTIEKSFLVNSSVISERVLGVNSGGMDQAASVFGVRDHALLVDFRPLVSAKPVRVLDTIPPLCFVLANSLIVAANRAETGPDKYNVRVVEAVLAAEILARKYKVGRLEIRDGFGGTLRGFYDRVCDREGWTMGDRESEERAVREVVRRVQETFERDQYSLDEVAQMLGQKTEDMVRKYMTRFPIRAKYLNLRDRSIHVIEESFRVKCFSSLLASSTHHLRTLSASESRPYFDALGALMNASQASCSSLFDCSCPEVDELTQIARRHGAAGSRMTGTGWGGCTVSLVRADKVADVIEGLKKEYYAVRYPGLSASQLEEAVFAIRPGNGTVLAKIEAADL</sequence>
<feature type="compositionally biased region" description="Pro residues" evidence="6">
    <location>
        <begin position="7"/>
        <end position="31"/>
    </location>
</feature>
<dbReference type="Proteomes" id="UP001217417">
    <property type="component" value="Unassembled WGS sequence"/>
</dbReference>
<dbReference type="SUPFAM" id="SSF54211">
    <property type="entry name" value="Ribosomal protein S5 domain 2-like"/>
    <property type="match status" value="1"/>
</dbReference>
<dbReference type="InterPro" id="IPR014721">
    <property type="entry name" value="Ribsml_uS5_D2-typ_fold_subgr"/>
</dbReference>
<dbReference type="GeneID" id="80886922"/>
<evidence type="ECO:0000256" key="1">
    <source>
        <dbReference type="ARBA" id="ARBA00006566"/>
    </source>
</evidence>
<dbReference type="PRINTS" id="PR00473">
    <property type="entry name" value="GALCTOKINASE"/>
</dbReference>
<feature type="domain" description="Galactokinase N-terminal" evidence="9">
    <location>
        <begin position="65"/>
        <end position="112"/>
    </location>
</feature>
<feature type="domain" description="GHMP kinase N-terminal" evidence="7">
    <location>
        <begin position="182"/>
        <end position="257"/>
    </location>
</feature>
<comment type="similarity">
    <text evidence="1">Belongs to the GHMP kinase family. GalK subfamily.</text>
</comment>
<dbReference type="InterPro" id="IPR013750">
    <property type="entry name" value="GHMP_kinase_C_dom"/>
</dbReference>
<feature type="domain" description="GHMP kinase C-terminal" evidence="8">
    <location>
        <begin position="454"/>
        <end position="526"/>
    </location>
</feature>
<dbReference type="GO" id="GO:0005829">
    <property type="term" value="C:cytosol"/>
    <property type="evidence" value="ECO:0007669"/>
    <property type="project" value="TreeGrafter"/>
</dbReference>
<evidence type="ECO:0000256" key="5">
    <source>
        <dbReference type="ARBA" id="ARBA00023277"/>
    </source>
</evidence>
<dbReference type="InterPro" id="IPR019539">
    <property type="entry name" value="GalKase_N"/>
</dbReference>
<feature type="region of interest" description="Disordered" evidence="6">
    <location>
        <begin position="1"/>
        <end position="31"/>
    </location>
</feature>
<dbReference type="InterPro" id="IPR006204">
    <property type="entry name" value="GHMP_kinase_N_dom"/>
</dbReference>
<dbReference type="SUPFAM" id="SSF55060">
    <property type="entry name" value="GHMP Kinase, C-terminal domain"/>
    <property type="match status" value="1"/>
</dbReference>
<dbReference type="PANTHER" id="PTHR10457:SF7">
    <property type="entry name" value="GALACTOKINASE-RELATED"/>
    <property type="match status" value="1"/>
</dbReference>
<dbReference type="Pfam" id="PF00288">
    <property type="entry name" value="GHMP_kinases_N"/>
    <property type="match status" value="1"/>
</dbReference>
<dbReference type="GO" id="GO:0005524">
    <property type="term" value="F:ATP binding"/>
    <property type="evidence" value="ECO:0007669"/>
    <property type="project" value="UniProtKB-KW"/>
</dbReference>
<dbReference type="PANTHER" id="PTHR10457">
    <property type="entry name" value="MEVALONATE KINASE/GALACTOKINASE"/>
    <property type="match status" value="1"/>
</dbReference>
<evidence type="ECO:0000256" key="3">
    <source>
        <dbReference type="ARBA" id="ARBA00022840"/>
    </source>
</evidence>
<gene>
    <name evidence="10" type="ORF">POJ06DRAFT_923</name>
</gene>
<evidence type="ECO:0000256" key="6">
    <source>
        <dbReference type="SAM" id="MobiDB-lite"/>
    </source>
</evidence>
<dbReference type="GO" id="GO:0005840">
    <property type="term" value="C:ribosome"/>
    <property type="evidence" value="ECO:0007669"/>
    <property type="project" value="UniProtKB-KW"/>
</dbReference>
<evidence type="ECO:0000256" key="4">
    <source>
        <dbReference type="ARBA" id="ARBA00023144"/>
    </source>
</evidence>
<reference evidence="10" key="1">
    <citation type="submission" date="2023-03" db="EMBL/GenBank/DDBJ databases">
        <title>Near-Complete genome sequence of Lipomyces tetrasporous NRRL Y-64009, an oleaginous yeast capable of growing on lignocellulosic hydrolysates.</title>
        <authorList>
            <consortium name="Lawrence Berkeley National Laboratory"/>
            <person name="Jagtap S.S."/>
            <person name="Liu J.-J."/>
            <person name="Walukiewicz H.E."/>
            <person name="Pangilinan J."/>
            <person name="Lipzen A."/>
            <person name="Ahrendt S."/>
            <person name="Koriabine M."/>
            <person name="Cobaugh K."/>
            <person name="Salamov A."/>
            <person name="Yoshinaga Y."/>
            <person name="Ng V."/>
            <person name="Daum C."/>
            <person name="Grigoriev I.V."/>
            <person name="Slininger P.J."/>
            <person name="Dien B.S."/>
            <person name="Jin Y.-S."/>
            <person name="Rao C.V."/>
        </authorList>
    </citation>
    <scope>NUCLEOTIDE SEQUENCE</scope>
    <source>
        <strain evidence="10">NRRL Y-64009</strain>
    </source>
</reference>
<dbReference type="InterPro" id="IPR019741">
    <property type="entry name" value="Galactokinase_CS"/>
</dbReference>
<accession>A0AAD7QXU8</accession>
<dbReference type="PRINTS" id="PR00959">
    <property type="entry name" value="MEVGALKINASE"/>
</dbReference>
<keyword evidence="11" id="KW-1185">Reference proteome</keyword>
<dbReference type="Pfam" id="PF10509">
    <property type="entry name" value="GalKase_gal_bdg"/>
    <property type="match status" value="1"/>
</dbReference>
<dbReference type="PROSITE" id="PS00106">
    <property type="entry name" value="GALACTOKINASE"/>
    <property type="match status" value="1"/>
</dbReference>
<dbReference type="EMBL" id="JARPMG010000001">
    <property type="protein sequence ID" value="KAJ8103429.1"/>
    <property type="molecule type" value="Genomic_DNA"/>
</dbReference>
<evidence type="ECO:0000259" key="8">
    <source>
        <dbReference type="Pfam" id="PF08544"/>
    </source>
</evidence>
<comment type="caution">
    <text evidence="10">The sequence shown here is derived from an EMBL/GenBank/DDBJ whole genome shotgun (WGS) entry which is preliminary data.</text>
</comment>
<dbReference type="GO" id="GO:0004335">
    <property type="term" value="F:galactokinase activity"/>
    <property type="evidence" value="ECO:0007669"/>
    <property type="project" value="InterPro"/>
</dbReference>
<dbReference type="FunFam" id="1.20.1440.340:FF:000003">
    <property type="entry name" value="GAL1p Galactokinase"/>
    <property type="match status" value="1"/>
</dbReference>
<evidence type="ECO:0000256" key="2">
    <source>
        <dbReference type="ARBA" id="ARBA00022741"/>
    </source>
</evidence>
<organism evidence="10 11">
    <name type="scientific">Lipomyces tetrasporus</name>
    <dbReference type="NCBI Taxonomy" id="54092"/>
    <lineage>
        <taxon>Eukaryota</taxon>
        <taxon>Fungi</taxon>
        <taxon>Dikarya</taxon>
        <taxon>Ascomycota</taxon>
        <taxon>Saccharomycotina</taxon>
        <taxon>Lipomycetes</taxon>
        <taxon>Lipomycetales</taxon>
        <taxon>Lipomycetaceae</taxon>
        <taxon>Lipomyces</taxon>
    </lineage>
</organism>
<evidence type="ECO:0000259" key="7">
    <source>
        <dbReference type="Pfam" id="PF00288"/>
    </source>
</evidence>
<dbReference type="InterPro" id="IPR020568">
    <property type="entry name" value="Ribosomal_Su5_D2-typ_SF"/>
</dbReference>
<keyword evidence="10" id="KW-0689">Ribosomal protein</keyword>
<dbReference type="Pfam" id="PF08544">
    <property type="entry name" value="GHMP_kinases_C"/>
    <property type="match status" value="1"/>
</dbReference>
<keyword evidence="5" id="KW-0119">Carbohydrate metabolism</keyword>
<name>A0AAD7QXU8_9ASCO</name>
<keyword evidence="10" id="KW-0687">Ribonucleoprotein</keyword>
<evidence type="ECO:0000313" key="10">
    <source>
        <dbReference type="EMBL" id="KAJ8103429.1"/>
    </source>
</evidence>
<dbReference type="Gene3D" id="3.30.70.3170">
    <property type="match status" value="1"/>
</dbReference>
<dbReference type="InterPro" id="IPR000705">
    <property type="entry name" value="Galactokinase"/>
</dbReference>